<reference evidence="1 2" key="1">
    <citation type="submission" date="2020-08" db="EMBL/GenBank/DDBJ databases">
        <title>novel species in genus Nocardioides.</title>
        <authorList>
            <person name="Zhang G."/>
        </authorList>
    </citation>
    <scope>NUCLEOTIDE SEQUENCE [LARGE SCALE GENOMIC DNA]</scope>
    <source>
        <strain evidence="1 2">SC8A-24</strain>
    </source>
</reference>
<comment type="caution">
    <text evidence="1">The sequence shown here is derived from an EMBL/GenBank/DDBJ whole genome shotgun (WGS) entry which is preliminary data.</text>
</comment>
<protein>
    <recommendedName>
        <fullName evidence="3">DUF3558 domain-containing protein</fullName>
    </recommendedName>
</protein>
<proteinExistence type="predicted"/>
<keyword evidence="2" id="KW-1185">Reference proteome</keyword>
<gene>
    <name evidence="1" type="ORF">H7344_09440</name>
</gene>
<organism evidence="1 2">
    <name type="scientific">Nocardioides deserti</name>
    <dbReference type="NCBI Taxonomy" id="1588644"/>
    <lineage>
        <taxon>Bacteria</taxon>
        <taxon>Bacillati</taxon>
        <taxon>Actinomycetota</taxon>
        <taxon>Actinomycetes</taxon>
        <taxon>Propionibacteriales</taxon>
        <taxon>Nocardioidaceae</taxon>
        <taxon>Nocardioides</taxon>
    </lineage>
</organism>
<name>A0ABR6U8T3_9ACTN</name>
<sequence>MPSGSRVLLASAAATAVAVAVGIGVTGSGEDPAPAPDRGPVAVAEPPASLAEMETRGLAALRAPFCAGIGRASVEDALGAEATRAEAYENGETAALTPQVTDVAHEHGCLWSDGRTTARGWVFAPPVTPGRARGLADSAAAGRGCSRVPHAPALGEPGVALVCARGGVREASYRGLLGDAWLVCSTTAPRALEPAEHLDRTSRWCAAVVTAATGATGTTGTTGTG</sequence>
<dbReference type="EMBL" id="JACMYC010000004">
    <property type="protein sequence ID" value="MBC2960518.1"/>
    <property type="molecule type" value="Genomic_DNA"/>
</dbReference>
<accession>A0ABR6U8T3</accession>
<dbReference type="RefSeq" id="WP_186345755.1">
    <property type="nucleotide sequence ID" value="NZ_BMMR01000001.1"/>
</dbReference>
<evidence type="ECO:0000313" key="1">
    <source>
        <dbReference type="EMBL" id="MBC2960518.1"/>
    </source>
</evidence>
<evidence type="ECO:0000313" key="2">
    <source>
        <dbReference type="Proteomes" id="UP000604001"/>
    </source>
</evidence>
<evidence type="ECO:0008006" key="3">
    <source>
        <dbReference type="Google" id="ProtNLM"/>
    </source>
</evidence>
<dbReference type="Proteomes" id="UP000604001">
    <property type="component" value="Unassembled WGS sequence"/>
</dbReference>